<keyword evidence="3" id="KW-1185">Reference proteome</keyword>
<sequence length="391" mass="44048">MAGATVRSRPLGGGETCEAGPEGIERRRITYRRLAHGSYYLGLRYRDNRAQYGMPITSAGPHDVRVQGCALGSFCAALAERPYPAEDFSYWIPIEFSSSRSEQEALTECPRTTAVFPVTRRLDGKLTHLRDGWLYIFLNGHLWREIYCDGVFSEFRDVNLVTQQGKNSRSADGVEGQQDMIVLPEWEPKRAPEVHMAFSGVQWTWEYICRLGGMGSDDPRYIPALQERFADIEVDEDLRGRRLQPVKLSEYDPSRNADILADTLVPVAQAHEDSNLNGPSGVPLLHGLTRRSHNGERLYLDSGLPTLVLHDPIGEARRLSTRYLRRCLNLAKWSQENARKRLVAGYVSEIVKHNGSYKDRIDEAHLSVLPVITRMGLNPVPSSRATPATSW</sequence>
<name>A0A3E0WTW5_9GAMM</name>
<proteinExistence type="predicted"/>
<protein>
    <recommendedName>
        <fullName evidence="1">Toxin VasX N-terminal region domain-containing protein</fullName>
    </recommendedName>
</protein>
<reference evidence="3" key="1">
    <citation type="submission" date="2017-05" db="EMBL/GenBank/DDBJ databases">
        <authorList>
            <person name="Sharma S."/>
            <person name="Sidhu C."/>
            <person name="Pinnaka A.K."/>
        </authorList>
    </citation>
    <scope>NUCLEOTIDE SEQUENCE [LARGE SCALE GENOMIC DNA]</scope>
    <source>
        <strain evidence="3">AK93</strain>
    </source>
</reference>
<gene>
    <name evidence="2" type="ORF">CAL65_13030</name>
</gene>
<dbReference type="RefSeq" id="WP_116347978.1">
    <property type="nucleotide sequence ID" value="NZ_NFZW01000012.1"/>
</dbReference>
<comment type="caution">
    <text evidence="2">The sequence shown here is derived from an EMBL/GenBank/DDBJ whole genome shotgun (WGS) entry which is preliminary data.</text>
</comment>
<dbReference type="InterPro" id="IPR046864">
    <property type="entry name" value="VasX_N"/>
</dbReference>
<feature type="domain" description="Toxin VasX N-terminal region" evidence="1">
    <location>
        <begin position="125"/>
        <end position="209"/>
    </location>
</feature>
<evidence type="ECO:0000313" key="3">
    <source>
        <dbReference type="Proteomes" id="UP000256763"/>
    </source>
</evidence>
<evidence type="ECO:0000313" key="2">
    <source>
        <dbReference type="EMBL" id="RFA35397.1"/>
    </source>
</evidence>
<dbReference type="AlphaFoldDB" id="A0A3E0WTW5"/>
<dbReference type="EMBL" id="NFZW01000012">
    <property type="protein sequence ID" value="RFA35397.1"/>
    <property type="molecule type" value="Genomic_DNA"/>
</dbReference>
<dbReference type="Proteomes" id="UP000256763">
    <property type="component" value="Unassembled WGS sequence"/>
</dbReference>
<evidence type="ECO:0000259" key="1">
    <source>
        <dbReference type="Pfam" id="PF20249"/>
    </source>
</evidence>
<dbReference type="Pfam" id="PF20249">
    <property type="entry name" value="VasX_N"/>
    <property type="match status" value="1"/>
</dbReference>
<organism evidence="2 3">
    <name type="scientific">Alkalilimnicola ehrlichii</name>
    <dbReference type="NCBI Taxonomy" id="351052"/>
    <lineage>
        <taxon>Bacteria</taxon>
        <taxon>Pseudomonadati</taxon>
        <taxon>Pseudomonadota</taxon>
        <taxon>Gammaproteobacteria</taxon>
        <taxon>Chromatiales</taxon>
        <taxon>Ectothiorhodospiraceae</taxon>
        <taxon>Alkalilimnicola</taxon>
    </lineage>
</organism>
<accession>A0A3E0WTW5</accession>
<dbReference type="CDD" id="cd20705">
    <property type="entry name" value="MIX_I"/>
    <property type="match status" value="1"/>
</dbReference>